<dbReference type="EMBL" id="FMXE01000004">
    <property type="protein sequence ID" value="SDA48090.1"/>
    <property type="molecule type" value="Genomic_DNA"/>
</dbReference>
<dbReference type="Proteomes" id="UP000198756">
    <property type="component" value="Unassembled WGS sequence"/>
</dbReference>
<name>A0A1G5VQC7_9BACT</name>
<evidence type="ECO:0000313" key="1">
    <source>
        <dbReference type="EMBL" id="SDA48090.1"/>
    </source>
</evidence>
<reference evidence="2" key="1">
    <citation type="submission" date="2016-10" db="EMBL/GenBank/DDBJ databases">
        <authorList>
            <person name="Varghese N."/>
            <person name="Submissions S."/>
        </authorList>
    </citation>
    <scope>NUCLEOTIDE SEQUENCE [LARGE SCALE GENOMIC DNA]</scope>
    <source>
        <strain evidence="2">DSM 22703</strain>
    </source>
</reference>
<keyword evidence="1" id="KW-0670">Pyruvate</keyword>
<dbReference type="InterPro" id="IPR013785">
    <property type="entry name" value="Aldolase_TIM"/>
</dbReference>
<dbReference type="AlphaFoldDB" id="A0A1G5VQC7"/>
<dbReference type="SUPFAM" id="SSF102114">
    <property type="entry name" value="Radical SAM enzymes"/>
    <property type="match status" value="1"/>
</dbReference>
<sequence>MGFEVKIDTNGSRPEVLRQLVEEKLVDYVALDFKAMAGNYWKITRSDLFLAFEKSLEFLLSSSLRFEVRTTIHSKLLTAGEIEKMEDWLREKGYTETYYLQHFNGDKETLEDLGKSQKPVLNQNDVVWRN</sequence>
<gene>
    <name evidence="1" type="ORF">SAMN03080617_00633</name>
</gene>
<dbReference type="GO" id="GO:0016829">
    <property type="term" value="F:lyase activity"/>
    <property type="evidence" value="ECO:0007669"/>
    <property type="project" value="UniProtKB-KW"/>
</dbReference>
<accession>A0A1G5VQC7</accession>
<proteinExistence type="predicted"/>
<dbReference type="Gene3D" id="3.20.20.70">
    <property type="entry name" value="Aldolase class I"/>
    <property type="match status" value="1"/>
</dbReference>
<keyword evidence="1" id="KW-0456">Lyase</keyword>
<keyword evidence="2" id="KW-1185">Reference proteome</keyword>
<dbReference type="InterPro" id="IPR058240">
    <property type="entry name" value="rSAM_sf"/>
</dbReference>
<dbReference type="STRING" id="279824.SAMN03080617_00633"/>
<organism evidence="1 2">
    <name type="scientific">Algoriphagus alkaliphilus</name>
    <dbReference type="NCBI Taxonomy" id="279824"/>
    <lineage>
        <taxon>Bacteria</taxon>
        <taxon>Pseudomonadati</taxon>
        <taxon>Bacteroidota</taxon>
        <taxon>Cytophagia</taxon>
        <taxon>Cytophagales</taxon>
        <taxon>Cyclobacteriaceae</taxon>
        <taxon>Algoriphagus</taxon>
    </lineage>
</organism>
<evidence type="ECO:0000313" key="2">
    <source>
        <dbReference type="Proteomes" id="UP000198756"/>
    </source>
</evidence>
<protein>
    <submittedName>
        <fullName evidence="1">Pyruvate formate lyase activating enzyme</fullName>
    </submittedName>
</protein>